<protein>
    <submittedName>
        <fullName evidence="1">Uncharacterized protein</fullName>
    </submittedName>
</protein>
<evidence type="ECO:0000313" key="1">
    <source>
        <dbReference type="EMBL" id="MCI67849.1"/>
    </source>
</evidence>
<proteinExistence type="predicted"/>
<comment type="caution">
    <text evidence="1">The sequence shown here is derived from an EMBL/GenBank/DDBJ whole genome shotgun (WGS) entry which is preliminary data.</text>
</comment>
<sequence>MDQSGGKWNLGVTKAIFEAEPQFWACVAERGVASLSESVAT</sequence>
<organism evidence="1 2">
    <name type="scientific">Trifolium medium</name>
    <dbReference type="NCBI Taxonomy" id="97028"/>
    <lineage>
        <taxon>Eukaryota</taxon>
        <taxon>Viridiplantae</taxon>
        <taxon>Streptophyta</taxon>
        <taxon>Embryophyta</taxon>
        <taxon>Tracheophyta</taxon>
        <taxon>Spermatophyta</taxon>
        <taxon>Magnoliopsida</taxon>
        <taxon>eudicotyledons</taxon>
        <taxon>Gunneridae</taxon>
        <taxon>Pentapetalae</taxon>
        <taxon>rosids</taxon>
        <taxon>fabids</taxon>
        <taxon>Fabales</taxon>
        <taxon>Fabaceae</taxon>
        <taxon>Papilionoideae</taxon>
        <taxon>50 kb inversion clade</taxon>
        <taxon>NPAAA clade</taxon>
        <taxon>Hologalegina</taxon>
        <taxon>IRL clade</taxon>
        <taxon>Trifolieae</taxon>
        <taxon>Trifolium</taxon>
    </lineage>
</organism>
<dbReference type="EMBL" id="LXQA010725132">
    <property type="protein sequence ID" value="MCI67849.1"/>
    <property type="molecule type" value="Genomic_DNA"/>
</dbReference>
<accession>A0A392U345</accession>
<dbReference type="AlphaFoldDB" id="A0A392U345"/>
<dbReference type="Proteomes" id="UP000265520">
    <property type="component" value="Unassembled WGS sequence"/>
</dbReference>
<name>A0A392U345_9FABA</name>
<evidence type="ECO:0000313" key="2">
    <source>
        <dbReference type="Proteomes" id="UP000265520"/>
    </source>
</evidence>
<keyword evidence="2" id="KW-1185">Reference proteome</keyword>
<reference evidence="1 2" key="1">
    <citation type="journal article" date="2018" name="Front. Plant Sci.">
        <title>Red Clover (Trifolium pratense) and Zigzag Clover (T. medium) - A Picture of Genomic Similarities and Differences.</title>
        <authorList>
            <person name="Dluhosova J."/>
            <person name="Istvanek J."/>
            <person name="Nedelnik J."/>
            <person name="Repkova J."/>
        </authorList>
    </citation>
    <scope>NUCLEOTIDE SEQUENCE [LARGE SCALE GENOMIC DNA]</scope>
    <source>
        <strain evidence="2">cv. 10/8</strain>
        <tissue evidence="1">Leaf</tissue>
    </source>
</reference>
<feature type="non-terminal residue" evidence="1">
    <location>
        <position position="41"/>
    </location>
</feature>